<dbReference type="Pfam" id="PF13403">
    <property type="entry name" value="Hint_2"/>
    <property type="match status" value="1"/>
</dbReference>
<dbReference type="EMBL" id="JACIJS010000005">
    <property type="protein sequence ID" value="MBB5515982.1"/>
    <property type="molecule type" value="Genomic_DNA"/>
</dbReference>
<proteinExistence type="predicted"/>
<dbReference type="InterPro" id="IPR028992">
    <property type="entry name" value="Hedgehog/Intein_dom"/>
</dbReference>
<accession>A0A840WQN0</accession>
<dbReference type="Proteomes" id="UP000553766">
    <property type="component" value="Unassembled WGS sequence"/>
</dbReference>
<dbReference type="InterPro" id="IPR036844">
    <property type="entry name" value="Hint_dom_sf"/>
</dbReference>
<feature type="domain" description="Hedgehog/Intein (Hint)" evidence="1">
    <location>
        <begin position="119"/>
        <end position="266"/>
    </location>
</feature>
<evidence type="ECO:0000313" key="3">
    <source>
        <dbReference type="Proteomes" id="UP000553766"/>
    </source>
</evidence>
<protein>
    <recommendedName>
        <fullName evidence="1">Hedgehog/Intein (Hint) domain-containing protein</fullName>
    </recommendedName>
</protein>
<reference evidence="2 3" key="1">
    <citation type="submission" date="2020-08" db="EMBL/GenBank/DDBJ databases">
        <title>Genomic Encyclopedia of Type Strains, Phase IV (KMG-IV): sequencing the most valuable type-strain genomes for metagenomic binning, comparative biology and taxonomic classification.</title>
        <authorList>
            <person name="Goeker M."/>
        </authorList>
    </citation>
    <scope>NUCLEOTIDE SEQUENCE [LARGE SCALE GENOMIC DNA]</scope>
    <source>
        <strain evidence="2 3">DSM 103377</strain>
    </source>
</reference>
<organism evidence="2 3">
    <name type="scientific">Rubricella aquisinus</name>
    <dbReference type="NCBI Taxonomy" id="2028108"/>
    <lineage>
        <taxon>Bacteria</taxon>
        <taxon>Pseudomonadati</taxon>
        <taxon>Pseudomonadota</taxon>
        <taxon>Alphaproteobacteria</taxon>
        <taxon>Rhodobacterales</taxon>
        <taxon>Paracoccaceae</taxon>
        <taxon>Rubricella</taxon>
    </lineage>
</organism>
<gene>
    <name evidence="2" type="ORF">FHS89_002002</name>
</gene>
<dbReference type="SUPFAM" id="SSF51294">
    <property type="entry name" value="Hedgehog/intein (Hint) domain"/>
    <property type="match status" value="1"/>
</dbReference>
<comment type="caution">
    <text evidence="2">The sequence shown here is derived from an EMBL/GenBank/DDBJ whole genome shotgun (WGS) entry which is preliminary data.</text>
</comment>
<dbReference type="RefSeq" id="WP_184011147.1">
    <property type="nucleotide sequence ID" value="NZ_JACIJS010000005.1"/>
</dbReference>
<keyword evidence="3" id="KW-1185">Reference proteome</keyword>
<name>A0A840WQN0_9RHOB</name>
<sequence length="329" mass="35910">MSVDGVRNLQVIEDGTKNTGTMFDGEQVYPDSLSPGAQVWVATTFVGGGGGYTFEMLNCGIWFFTGSEAYYDSLDGDGNPGVITPGDQQTTETFTATYTENGTVKTTTLTVEVIGTTDVCFTRGTLIGTPSGPKPIEELKKGDLVITRDNGLQPIRWVDSTLASASDGKALSRRAPVLIRAHALGPNTPQRDTMVSPLHRVVVQGPEAQMLFDQDEVLVCAKFLVNGTTIVPVRGMREVEYFHILFDTHQVIYADGMLSESFHPGQVGLDAMEPYMRAEILELFPQLQHDEQCYGPAARFSLRQFEGEALARELFGPPIPASQHIEARV</sequence>
<dbReference type="Gene3D" id="2.170.16.10">
    <property type="entry name" value="Hedgehog/Intein (Hint) domain"/>
    <property type="match status" value="1"/>
</dbReference>
<dbReference type="AlphaFoldDB" id="A0A840WQN0"/>
<evidence type="ECO:0000313" key="2">
    <source>
        <dbReference type="EMBL" id="MBB5515982.1"/>
    </source>
</evidence>
<evidence type="ECO:0000259" key="1">
    <source>
        <dbReference type="Pfam" id="PF13403"/>
    </source>
</evidence>